<reference evidence="1" key="2">
    <citation type="submission" date="2020-09" db="EMBL/GenBank/DDBJ databases">
        <authorList>
            <person name="Sun Q."/>
            <person name="Zhou Y."/>
        </authorList>
    </citation>
    <scope>NUCLEOTIDE SEQUENCE</scope>
    <source>
        <strain evidence="1">CGMCC 4.7403</strain>
    </source>
</reference>
<dbReference type="EMBL" id="BNAT01000018">
    <property type="protein sequence ID" value="GHE33047.1"/>
    <property type="molecule type" value="Genomic_DNA"/>
</dbReference>
<gene>
    <name evidence="1" type="ORF">GCM10017771_50020</name>
</gene>
<organism evidence="1 2">
    <name type="scientific">Streptomyces capitiformicae</name>
    <dbReference type="NCBI Taxonomy" id="2014920"/>
    <lineage>
        <taxon>Bacteria</taxon>
        <taxon>Bacillati</taxon>
        <taxon>Actinomycetota</taxon>
        <taxon>Actinomycetes</taxon>
        <taxon>Kitasatosporales</taxon>
        <taxon>Streptomycetaceae</taxon>
        <taxon>Streptomyces</taxon>
    </lineage>
</organism>
<sequence length="88" mass="9645">MKIVSRCPSPYGPYDPLPAGRALWGYADVRWRIAKGERTPHSAAPRRRATGVHGRALLQDPRTRLRALGSVRRGTAASALAQVRDRGS</sequence>
<protein>
    <submittedName>
        <fullName evidence="1">Uncharacterized protein</fullName>
    </submittedName>
</protein>
<proteinExistence type="predicted"/>
<keyword evidence="2" id="KW-1185">Reference proteome</keyword>
<accession>A0A918Z1K9</accession>
<dbReference type="Proteomes" id="UP000603227">
    <property type="component" value="Unassembled WGS sequence"/>
</dbReference>
<evidence type="ECO:0000313" key="1">
    <source>
        <dbReference type="EMBL" id="GHE33047.1"/>
    </source>
</evidence>
<reference evidence="1" key="1">
    <citation type="journal article" date="2014" name="Int. J. Syst. Evol. Microbiol.">
        <title>Complete genome sequence of Corynebacterium casei LMG S-19264T (=DSM 44701T), isolated from a smear-ripened cheese.</title>
        <authorList>
            <consortium name="US DOE Joint Genome Institute (JGI-PGF)"/>
            <person name="Walter F."/>
            <person name="Albersmeier A."/>
            <person name="Kalinowski J."/>
            <person name="Ruckert C."/>
        </authorList>
    </citation>
    <scope>NUCLEOTIDE SEQUENCE</scope>
    <source>
        <strain evidence="1">CGMCC 4.7403</strain>
    </source>
</reference>
<name>A0A918Z1K9_9ACTN</name>
<comment type="caution">
    <text evidence="1">The sequence shown here is derived from an EMBL/GenBank/DDBJ whole genome shotgun (WGS) entry which is preliminary data.</text>
</comment>
<evidence type="ECO:0000313" key="2">
    <source>
        <dbReference type="Proteomes" id="UP000603227"/>
    </source>
</evidence>
<dbReference type="AlphaFoldDB" id="A0A918Z1K9"/>